<organism evidence="7 8">
    <name type="scientific">Coprinellus micaceus</name>
    <name type="common">Glistening ink-cap mushroom</name>
    <name type="synonym">Coprinus micaceus</name>
    <dbReference type="NCBI Taxonomy" id="71717"/>
    <lineage>
        <taxon>Eukaryota</taxon>
        <taxon>Fungi</taxon>
        <taxon>Dikarya</taxon>
        <taxon>Basidiomycota</taxon>
        <taxon>Agaricomycotina</taxon>
        <taxon>Agaricomycetes</taxon>
        <taxon>Agaricomycetidae</taxon>
        <taxon>Agaricales</taxon>
        <taxon>Agaricineae</taxon>
        <taxon>Psathyrellaceae</taxon>
        <taxon>Coprinellus</taxon>
    </lineage>
</organism>
<dbReference type="PROSITE" id="PS50103">
    <property type="entry name" value="ZF_C3H1"/>
    <property type="match status" value="1"/>
</dbReference>
<protein>
    <recommendedName>
        <fullName evidence="6">C3H1-type domain-containing protein</fullName>
    </recommendedName>
</protein>
<dbReference type="EMBL" id="QPFP01000097">
    <property type="protein sequence ID" value="TEB22062.1"/>
    <property type="molecule type" value="Genomic_DNA"/>
</dbReference>
<evidence type="ECO:0000313" key="7">
    <source>
        <dbReference type="EMBL" id="TEB22062.1"/>
    </source>
</evidence>
<feature type="region of interest" description="Disordered" evidence="5">
    <location>
        <begin position="1"/>
        <end position="26"/>
    </location>
</feature>
<keyword evidence="1 4" id="KW-0479">Metal-binding</keyword>
<name>A0A4Y7SJX8_COPMI</name>
<dbReference type="SUPFAM" id="SSF90229">
    <property type="entry name" value="CCCH zinc finger"/>
    <property type="match status" value="1"/>
</dbReference>
<evidence type="ECO:0000256" key="3">
    <source>
        <dbReference type="ARBA" id="ARBA00022833"/>
    </source>
</evidence>
<evidence type="ECO:0000256" key="2">
    <source>
        <dbReference type="ARBA" id="ARBA00022771"/>
    </source>
</evidence>
<keyword evidence="2 4" id="KW-0863">Zinc-finger</keyword>
<evidence type="ECO:0000256" key="5">
    <source>
        <dbReference type="SAM" id="MobiDB-lite"/>
    </source>
</evidence>
<feature type="domain" description="C3H1-type" evidence="6">
    <location>
        <begin position="99"/>
        <end position="127"/>
    </location>
</feature>
<evidence type="ECO:0000313" key="8">
    <source>
        <dbReference type="Proteomes" id="UP000298030"/>
    </source>
</evidence>
<gene>
    <name evidence="7" type="ORF">FA13DRAFT_1741257</name>
</gene>
<feature type="zinc finger region" description="C3H1-type" evidence="4">
    <location>
        <begin position="99"/>
        <end position="127"/>
    </location>
</feature>
<evidence type="ECO:0000256" key="1">
    <source>
        <dbReference type="ARBA" id="ARBA00022723"/>
    </source>
</evidence>
<accession>A0A4Y7SJX8</accession>
<evidence type="ECO:0000256" key="4">
    <source>
        <dbReference type="PROSITE-ProRule" id="PRU00723"/>
    </source>
</evidence>
<evidence type="ECO:0000259" key="6">
    <source>
        <dbReference type="PROSITE" id="PS50103"/>
    </source>
</evidence>
<keyword evidence="8" id="KW-1185">Reference proteome</keyword>
<dbReference type="AlphaFoldDB" id="A0A4Y7SJX8"/>
<comment type="caution">
    <text evidence="7">The sequence shown here is derived from an EMBL/GenBank/DDBJ whole genome shotgun (WGS) entry which is preliminary data.</text>
</comment>
<keyword evidence="3 4" id="KW-0862">Zinc</keyword>
<dbReference type="SMART" id="SM00356">
    <property type="entry name" value="ZnF_C3H1"/>
    <property type="match status" value="1"/>
</dbReference>
<proteinExistence type="predicted"/>
<sequence>MSAFRGRAFKRPYRGGEANDNAGLSQQNHVYTSKSDLPQRAVSKSNIPLTGLDLQGRLQATNAHNPEEDECTLQQHVQLVISSVQESDAHCDEGNDHRRMKANPCFEWEKTSACARGDACWYRHDAKRTNPLHRLWMVQTLIRTRLSGDGGCC</sequence>
<reference evidence="7 8" key="1">
    <citation type="journal article" date="2019" name="Nat. Ecol. Evol.">
        <title>Megaphylogeny resolves global patterns of mushroom evolution.</title>
        <authorList>
            <person name="Varga T."/>
            <person name="Krizsan K."/>
            <person name="Foldi C."/>
            <person name="Dima B."/>
            <person name="Sanchez-Garcia M."/>
            <person name="Sanchez-Ramirez S."/>
            <person name="Szollosi G.J."/>
            <person name="Szarkandi J.G."/>
            <person name="Papp V."/>
            <person name="Albert L."/>
            <person name="Andreopoulos W."/>
            <person name="Angelini C."/>
            <person name="Antonin V."/>
            <person name="Barry K.W."/>
            <person name="Bougher N.L."/>
            <person name="Buchanan P."/>
            <person name="Buyck B."/>
            <person name="Bense V."/>
            <person name="Catcheside P."/>
            <person name="Chovatia M."/>
            <person name="Cooper J."/>
            <person name="Damon W."/>
            <person name="Desjardin D."/>
            <person name="Finy P."/>
            <person name="Geml J."/>
            <person name="Haridas S."/>
            <person name="Hughes K."/>
            <person name="Justo A."/>
            <person name="Karasinski D."/>
            <person name="Kautmanova I."/>
            <person name="Kiss B."/>
            <person name="Kocsube S."/>
            <person name="Kotiranta H."/>
            <person name="LaButti K.M."/>
            <person name="Lechner B.E."/>
            <person name="Liimatainen K."/>
            <person name="Lipzen A."/>
            <person name="Lukacs Z."/>
            <person name="Mihaltcheva S."/>
            <person name="Morgado L.N."/>
            <person name="Niskanen T."/>
            <person name="Noordeloos M.E."/>
            <person name="Ohm R.A."/>
            <person name="Ortiz-Santana B."/>
            <person name="Ovrebo C."/>
            <person name="Racz N."/>
            <person name="Riley R."/>
            <person name="Savchenko A."/>
            <person name="Shiryaev A."/>
            <person name="Soop K."/>
            <person name="Spirin V."/>
            <person name="Szebenyi C."/>
            <person name="Tomsovsky M."/>
            <person name="Tulloss R.E."/>
            <person name="Uehling J."/>
            <person name="Grigoriev I.V."/>
            <person name="Vagvolgyi C."/>
            <person name="Papp T."/>
            <person name="Martin F.M."/>
            <person name="Miettinen O."/>
            <person name="Hibbett D.S."/>
            <person name="Nagy L.G."/>
        </authorList>
    </citation>
    <scope>NUCLEOTIDE SEQUENCE [LARGE SCALE GENOMIC DNA]</scope>
    <source>
        <strain evidence="7 8">FP101781</strain>
    </source>
</reference>
<dbReference type="InterPro" id="IPR036855">
    <property type="entry name" value="Znf_CCCH_sf"/>
</dbReference>
<dbReference type="InterPro" id="IPR000571">
    <property type="entry name" value="Znf_CCCH"/>
</dbReference>
<dbReference type="Proteomes" id="UP000298030">
    <property type="component" value="Unassembled WGS sequence"/>
</dbReference>
<dbReference type="GO" id="GO:0008270">
    <property type="term" value="F:zinc ion binding"/>
    <property type="evidence" value="ECO:0007669"/>
    <property type="project" value="UniProtKB-KW"/>
</dbReference>